<feature type="signal peptide" evidence="2">
    <location>
        <begin position="1"/>
        <end position="32"/>
    </location>
</feature>
<protein>
    <recommendedName>
        <fullName evidence="5">TPM domain-containing protein</fullName>
    </recommendedName>
</protein>
<evidence type="ECO:0008006" key="5">
    <source>
        <dbReference type="Google" id="ProtNLM"/>
    </source>
</evidence>
<gene>
    <name evidence="3" type="ORF">ACFQZU_07690</name>
</gene>
<feature type="chain" id="PRO_5045182262" description="TPM domain-containing protein" evidence="2">
    <location>
        <begin position="33"/>
        <end position="243"/>
    </location>
</feature>
<sequence>MNDGPRAVLRLSAIPALLALAVFALLPGEASAAAEPPVTPPVTPAEHYTELLAEEPEGAAVVVDGAIGGALRPEEMTDRLHTVFGGLGMPYYVVVSPFLGASSEIADGKIAPALHDRLGAAGLYVVLAPQGRALEIEAYGVEADTETALHVALTDPDLRYDDPATEVAEVIVEALENPAVAEELRAERERFWLLREETWAELDPGNPGGPENLGFLVGALGGAALAGGGWWVWRLARHRRRGP</sequence>
<keyword evidence="4" id="KW-1185">Reference proteome</keyword>
<evidence type="ECO:0000313" key="4">
    <source>
        <dbReference type="Proteomes" id="UP001596956"/>
    </source>
</evidence>
<comment type="caution">
    <text evidence="3">The sequence shown here is derived from an EMBL/GenBank/DDBJ whole genome shotgun (WGS) entry which is preliminary data.</text>
</comment>
<name>A0ABW3BD71_9ACTN</name>
<reference evidence="4" key="1">
    <citation type="journal article" date="2019" name="Int. J. Syst. Evol. Microbiol.">
        <title>The Global Catalogue of Microorganisms (GCM) 10K type strain sequencing project: providing services to taxonomists for standard genome sequencing and annotation.</title>
        <authorList>
            <consortium name="The Broad Institute Genomics Platform"/>
            <consortium name="The Broad Institute Genome Sequencing Center for Infectious Disease"/>
            <person name="Wu L."/>
            <person name="Ma J."/>
        </authorList>
    </citation>
    <scope>NUCLEOTIDE SEQUENCE [LARGE SCALE GENOMIC DNA]</scope>
    <source>
        <strain evidence="4">CCUG 63369</strain>
    </source>
</reference>
<evidence type="ECO:0000256" key="1">
    <source>
        <dbReference type="SAM" id="Phobius"/>
    </source>
</evidence>
<feature type="transmembrane region" description="Helical" evidence="1">
    <location>
        <begin position="213"/>
        <end position="233"/>
    </location>
</feature>
<proteinExistence type="predicted"/>
<keyword evidence="2" id="KW-0732">Signal</keyword>
<dbReference type="EMBL" id="JBHTHR010000167">
    <property type="protein sequence ID" value="MFD0801198.1"/>
    <property type="molecule type" value="Genomic_DNA"/>
</dbReference>
<keyword evidence="1" id="KW-1133">Transmembrane helix</keyword>
<keyword evidence="1" id="KW-0812">Transmembrane</keyword>
<evidence type="ECO:0000256" key="2">
    <source>
        <dbReference type="SAM" id="SignalP"/>
    </source>
</evidence>
<evidence type="ECO:0000313" key="3">
    <source>
        <dbReference type="EMBL" id="MFD0801198.1"/>
    </source>
</evidence>
<organism evidence="3 4">
    <name type="scientific">Streptomonospora algeriensis</name>
    <dbReference type="NCBI Taxonomy" id="995084"/>
    <lineage>
        <taxon>Bacteria</taxon>
        <taxon>Bacillati</taxon>
        <taxon>Actinomycetota</taxon>
        <taxon>Actinomycetes</taxon>
        <taxon>Streptosporangiales</taxon>
        <taxon>Nocardiopsidaceae</taxon>
        <taxon>Streptomonospora</taxon>
    </lineage>
</organism>
<keyword evidence="1" id="KW-0472">Membrane</keyword>
<dbReference type="Proteomes" id="UP001596956">
    <property type="component" value="Unassembled WGS sequence"/>
</dbReference>
<accession>A0ABW3BD71</accession>
<feature type="non-terminal residue" evidence="3">
    <location>
        <position position="243"/>
    </location>
</feature>